<keyword evidence="1" id="KW-1133">Transmembrane helix</keyword>
<keyword evidence="1" id="KW-0812">Transmembrane</keyword>
<name>A0A7J6NKM5_PEROL</name>
<evidence type="ECO:0000259" key="3">
    <source>
        <dbReference type="PROSITE" id="PS50206"/>
    </source>
</evidence>
<gene>
    <name evidence="4" type="ORF">FOZ60_007925</name>
</gene>
<feature type="signal peptide" evidence="2">
    <location>
        <begin position="1"/>
        <end position="18"/>
    </location>
</feature>
<dbReference type="OrthoDB" id="416705at2759"/>
<keyword evidence="2" id="KW-0732">Signal</keyword>
<comment type="caution">
    <text evidence="4">The sequence shown here is derived from an EMBL/GenBank/DDBJ whole genome shotgun (WGS) entry which is preliminary data.</text>
</comment>
<feature type="domain" description="Rhodanese" evidence="3">
    <location>
        <begin position="96"/>
        <end position="123"/>
    </location>
</feature>
<evidence type="ECO:0000313" key="5">
    <source>
        <dbReference type="Proteomes" id="UP000541610"/>
    </source>
</evidence>
<dbReference type="PROSITE" id="PS50206">
    <property type="entry name" value="RHODANESE_3"/>
    <property type="match status" value="1"/>
</dbReference>
<feature type="chain" id="PRO_5029834126" description="Rhodanese domain-containing protein" evidence="2">
    <location>
        <begin position="19"/>
        <end position="342"/>
    </location>
</feature>
<keyword evidence="1" id="KW-0472">Membrane</keyword>
<evidence type="ECO:0000313" key="4">
    <source>
        <dbReference type="EMBL" id="KAF4684374.1"/>
    </source>
</evidence>
<dbReference type="EMBL" id="JABANP010000315">
    <property type="protein sequence ID" value="KAF4684374.1"/>
    <property type="molecule type" value="Genomic_DNA"/>
</dbReference>
<dbReference type="AlphaFoldDB" id="A0A7J6NKM5"/>
<protein>
    <recommendedName>
        <fullName evidence="3">Rhodanese domain-containing protein</fullName>
    </recommendedName>
</protein>
<organism evidence="4 5">
    <name type="scientific">Perkinsus olseni</name>
    <name type="common">Perkinsus atlanticus</name>
    <dbReference type="NCBI Taxonomy" id="32597"/>
    <lineage>
        <taxon>Eukaryota</taxon>
        <taxon>Sar</taxon>
        <taxon>Alveolata</taxon>
        <taxon>Perkinsozoa</taxon>
        <taxon>Perkinsea</taxon>
        <taxon>Perkinsida</taxon>
        <taxon>Perkinsidae</taxon>
        <taxon>Perkinsus</taxon>
    </lineage>
</organism>
<evidence type="ECO:0000256" key="2">
    <source>
        <dbReference type="SAM" id="SignalP"/>
    </source>
</evidence>
<proteinExistence type="predicted"/>
<evidence type="ECO:0000256" key="1">
    <source>
        <dbReference type="SAM" id="Phobius"/>
    </source>
</evidence>
<accession>A0A7J6NKM5</accession>
<reference evidence="4 5" key="1">
    <citation type="submission" date="2020-04" db="EMBL/GenBank/DDBJ databases">
        <title>Perkinsus olseni comparative genomics.</title>
        <authorList>
            <person name="Bogema D.R."/>
        </authorList>
    </citation>
    <scope>NUCLEOTIDE SEQUENCE [LARGE SCALE GENOMIC DNA]</scope>
    <source>
        <strain evidence="4">00978-12</strain>
    </source>
</reference>
<feature type="transmembrane region" description="Helical" evidence="1">
    <location>
        <begin position="269"/>
        <end position="288"/>
    </location>
</feature>
<dbReference type="InterPro" id="IPR001763">
    <property type="entry name" value="Rhodanese-like_dom"/>
</dbReference>
<dbReference type="Proteomes" id="UP000541610">
    <property type="component" value="Unassembled WGS sequence"/>
</dbReference>
<sequence length="342" mass="37499">MSLLFTALLLPLLILSSATNKIKVFPDKYYADVDNNNIFVCAPETVTKKAKSDWAAGKEVVLDGGQCKDYDQFLAEDGQGDFLDCVVWIEGQTIGALDKLGVDAYLMSGSLLGWYRHHKGVVPWDAKGGKHKNMIGLLRETIGKQFYVGARLQGVGSSLPEDSFKACDTNELMVRGTHPNGKTCHTDIWIMHPDEAKYKGTEFECQCKSDVPKPRVCRKGTYCNALDDFLPVQKTTQTAITTSSDVKRTQQPMQSAASKQLFVGPFPEASIAIVVAAFVIGMAFGALLHRCYVRRHSSTIAYTTVDNAVYNVGNGILDNNNSNNKSSPISRAEVSEVVLMVL</sequence>